<organism evidence="1 2">
    <name type="scientific">Streptomyces durmitorensis</name>
    <dbReference type="NCBI Taxonomy" id="319947"/>
    <lineage>
        <taxon>Bacteria</taxon>
        <taxon>Bacillati</taxon>
        <taxon>Actinomycetota</taxon>
        <taxon>Actinomycetes</taxon>
        <taxon>Kitasatosporales</taxon>
        <taxon>Streptomycetaceae</taxon>
        <taxon>Streptomyces</taxon>
    </lineage>
</organism>
<keyword evidence="2" id="KW-1185">Reference proteome</keyword>
<accession>A0ABY4PKX4</accession>
<dbReference type="InterPro" id="IPR046193">
    <property type="entry name" value="DUF6221"/>
</dbReference>
<dbReference type="EMBL" id="CP097289">
    <property type="protein sequence ID" value="UQT54361.1"/>
    <property type="molecule type" value="Genomic_DNA"/>
</dbReference>
<dbReference type="Pfam" id="PF19730">
    <property type="entry name" value="DUF6221"/>
    <property type="match status" value="1"/>
</dbReference>
<dbReference type="Proteomes" id="UP000829992">
    <property type="component" value="Chromosome"/>
</dbReference>
<gene>
    <name evidence="1" type="ORF">M4V62_04260</name>
</gene>
<dbReference type="RefSeq" id="WP_249585857.1">
    <property type="nucleotide sequence ID" value="NZ_BAAAQL010000002.1"/>
</dbReference>
<reference evidence="1 2" key="1">
    <citation type="submission" date="2022-05" db="EMBL/GenBank/DDBJ databases">
        <authorList>
            <person name="Zhou X."/>
            <person name="Li K."/>
            <person name="Man Y."/>
        </authorList>
    </citation>
    <scope>NUCLEOTIDE SEQUENCE [LARGE SCALE GENOMIC DNA]</scope>
    <source>
        <strain evidence="1 2">MS405</strain>
    </source>
</reference>
<proteinExistence type="predicted"/>
<protein>
    <submittedName>
        <fullName evidence="1">DUF6221 family protein</fullName>
    </submittedName>
</protein>
<evidence type="ECO:0000313" key="2">
    <source>
        <dbReference type="Proteomes" id="UP000829992"/>
    </source>
</evidence>
<name>A0ABY4PKX4_9ACTN</name>
<sequence length="156" mass="17292">MSEIADFLRNRWAEARAAELAKRRSIPSAFDGHDVEVRHERDMPAEVLIDGHPYAAEKYLAVATEPAPDPHVIADLDAKLALIDDLLAERHEVVDGDCWYTCAAATEEHDGGETCDDDRRGRPCDCGRDARVGRLLAILAQPFAGHPDHKGEEWTP</sequence>
<evidence type="ECO:0000313" key="1">
    <source>
        <dbReference type="EMBL" id="UQT54361.1"/>
    </source>
</evidence>